<accession>A0A7D7SQ58</accession>
<feature type="compositionally biased region" description="Acidic residues" evidence="1">
    <location>
        <begin position="461"/>
        <end position="475"/>
    </location>
</feature>
<feature type="compositionally biased region" description="Low complexity" evidence="1">
    <location>
        <begin position="308"/>
        <end position="331"/>
    </location>
</feature>
<feature type="compositionally biased region" description="Pro residues" evidence="1">
    <location>
        <begin position="332"/>
        <end position="342"/>
    </location>
</feature>
<gene>
    <name evidence="4" type="ORF">H3L94_01760</name>
</gene>
<dbReference type="Gene3D" id="1.20.58.2200">
    <property type="match status" value="1"/>
</dbReference>
<feature type="compositionally biased region" description="Basic and acidic residues" evidence="1">
    <location>
        <begin position="135"/>
        <end position="155"/>
    </location>
</feature>
<feature type="compositionally biased region" description="Low complexity" evidence="1">
    <location>
        <begin position="476"/>
        <end position="485"/>
    </location>
</feature>
<feature type="compositionally biased region" description="Low complexity" evidence="1">
    <location>
        <begin position="248"/>
        <end position="294"/>
    </location>
</feature>
<evidence type="ECO:0000256" key="1">
    <source>
        <dbReference type="SAM" id="MobiDB-lite"/>
    </source>
</evidence>
<dbReference type="AlphaFoldDB" id="A0A7D7SQ58"/>
<dbReference type="InterPro" id="IPR057840">
    <property type="entry name" value="FimV_N"/>
</dbReference>
<dbReference type="NCBIfam" id="TIGR03505">
    <property type="entry name" value="FimV_core"/>
    <property type="match status" value="1"/>
</dbReference>
<dbReference type="InterPro" id="IPR018392">
    <property type="entry name" value="LysM"/>
</dbReference>
<feature type="region of interest" description="Disordered" evidence="1">
    <location>
        <begin position="384"/>
        <end position="426"/>
    </location>
</feature>
<dbReference type="RefSeq" id="WP_182122416.1">
    <property type="nucleotide sequence ID" value="NZ_CP059567.1"/>
</dbReference>
<feature type="region of interest" description="Disordered" evidence="1">
    <location>
        <begin position="116"/>
        <end position="165"/>
    </location>
</feature>
<feature type="region of interest" description="Disordered" evidence="1">
    <location>
        <begin position="308"/>
        <end position="353"/>
    </location>
</feature>
<dbReference type="EMBL" id="CP059567">
    <property type="protein sequence ID" value="QMT40810.1"/>
    <property type="molecule type" value="Genomic_DNA"/>
</dbReference>
<dbReference type="Proteomes" id="UP000514752">
    <property type="component" value="Chromosome"/>
</dbReference>
<evidence type="ECO:0000313" key="5">
    <source>
        <dbReference type="Proteomes" id="UP000514752"/>
    </source>
</evidence>
<evidence type="ECO:0000256" key="2">
    <source>
        <dbReference type="SAM" id="SignalP"/>
    </source>
</evidence>
<dbReference type="KEGG" id="nsg:H3L94_01760"/>
<dbReference type="InterPro" id="IPR020012">
    <property type="entry name" value="LysM_FimV"/>
</dbReference>
<feature type="region of interest" description="Disordered" evidence="1">
    <location>
        <begin position="246"/>
        <end position="294"/>
    </location>
</feature>
<feature type="compositionally biased region" description="Low complexity" evidence="1">
    <location>
        <begin position="117"/>
        <end position="134"/>
    </location>
</feature>
<feature type="chain" id="PRO_5027594889" description="FimV N-terminal domain-containing protein" evidence="2">
    <location>
        <begin position="26"/>
        <end position="815"/>
    </location>
</feature>
<dbReference type="Gene3D" id="3.10.350.10">
    <property type="entry name" value="LysM domain"/>
    <property type="match status" value="1"/>
</dbReference>
<feature type="signal peptide" evidence="2">
    <location>
        <begin position="1"/>
        <end position="25"/>
    </location>
</feature>
<keyword evidence="2" id="KW-0732">Signal</keyword>
<dbReference type="NCBIfam" id="TIGR03504">
    <property type="entry name" value="FimV_Cterm"/>
    <property type="match status" value="1"/>
</dbReference>
<organism evidence="4 5">
    <name type="scientific">Neisseria shayeganii</name>
    <dbReference type="NCBI Taxonomy" id="607712"/>
    <lineage>
        <taxon>Bacteria</taxon>
        <taxon>Pseudomonadati</taxon>
        <taxon>Pseudomonadota</taxon>
        <taxon>Betaproteobacteria</taxon>
        <taxon>Neisseriales</taxon>
        <taxon>Neisseriaceae</taxon>
        <taxon>Neisseria</taxon>
    </lineage>
</organism>
<feature type="compositionally biased region" description="Low complexity" evidence="1">
    <location>
        <begin position="410"/>
        <end position="426"/>
    </location>
</feature>
<feature type="domain" description="FimV N-terminal" evidence="3">
    <location>
        <begin position="26"/>
        <end position="113"/>
    </location>
</feature>
<name>A0A7D7SQ58_9NEIS</name>
<dbReference type="CDD" id="cd00118">
    <property type="entry name" value="LysM"/>
    <property type="match status" value="1"/>
</dbReference>
<protein>
    <recommendedName>
        <fullName evidence="3">FimV N-terminal domain-containing protein</fullName>
    </recommendedName>
</protein>
<dbReference type="InterPro" id="IPR036779">
    <property type="entry name" value="LysM_dom_sf"/>
</dbReference>
<dbReference type="InterPro" id="IPR038440">
    <property type="entry name" value="FimV_C_sf"/>
</dbReference>
<dbReference type="Pfam" id="PF25800">
    <property type="entry name" value="FimV_N"/>
    <property type="match status" value="1"/>
</dbReference>
<evidence type="ECO:0000259" key="3">
    <source>
        <dbReference type="Pfam" id="PF25800"/>
    </source>
</evidence>
<dbReference type="InterPro" id="IPR020011">
    <property type="entry name" value="FimV_C"/>
</dbReference>
<reference evidence="4 5" key="1">
    <citation type="submission" date="2020-07" db="EMBL/GenBank/DDBJ databases">
        <title>Genomic diversity of species in the Neisseriaceae family.</title>
        <authorList>
            <person name="Vincent A.T."/>
            <person name="Bernet E."/>
            <person name="Veyrier F.J."/>
        </authorList>
    </citation>
    <scope>NUCLEOTIDE SEQUENCE [LARGE SCALE GENOMIC DNA]</scope>
    <source>
        <strain evidence="4 5">DSM 22244</strain>
    </source>
</reference>
<feature type="compositionally biased region" description="Low complexity" evidence="1">
    <location>
        <begin position="343"/>
        <end position="352"/>
    </location>
</feature>
<sequence length="815" mass="84983">MFNKQCKVKLIAASLGLAASLNASAAMGGLQVQSNLDEPFAGTVVVTGDEARALAGSVKPAVIGANLTATVVQQSSDRAVIRLRSSAPMKEPVVTFWLGVGNQNRQYTAMLDPKDYQAPTVAPQPARRAAQEAPKPGRERAAEQPRRQSERERNRSRPAQAPARVEVVRGSRYQVKDGELLVDIAQRVQPEGMTLRQTINALVRANPKSFRNGNPDLMYSGTTLIIPEAAQLRRLARDSQIRVRAAADETAAPSAQAAEQTAPATQTPPAAESATPPATPEPAAKPAETAEPVVPAVSEPVPAPVEATASEAVAVSEAAASEAAAAEVSEPVAPPVAEPAPAPAAETPAPQEEQPDWMKWALYGAGGAVVLGGLAYLLSNRRRKPHAGAAAAGAPVDDEDDLFFEDINSPAPATDTQTAQTAAAGAVAEDDLHLNLDQLAEQQHLGDTPDTESVAAKAEAVAEEDDWSWLEDQTEEATPTPFSPTAEPPSAEPATATTAAGVAAAATVAAKSADDWLNFGDEALPAAHNTPVAEPAPPVVEDDLAWVWEDETPPVEESLQASAAEAELAPQFVADQEPTAPEAAEFDFDLSAQPQAPASVGEVTAPVEALPFGAEEDDGLSFDVGEPAALAQTAYAAEQEAVSFETDWQPEVSAEEVSALDFAVDDHLSLAVAAEEPAPAPGFDDQAGGLDFNLDSLNFVDDAEPAALQAAEEAAAPATVEAADSALSFDTAFESAEVQPVDSAKLEAEALDWAEAVQQQASLPQEALEAKLELAKMYLEIDDANTARQTLMELVNESNGSSIQAQAQALLKELG</sequence>
<evidence type="ECO:0000313" key="4">
    <source>
        <dbReference type="EMBL" id="QMT40810.1"/>
    </source>
</evidence>
<feature type="region of interest" description="Disordered" evidence="1">
    <location>
        <begin position="445"/>
        <end position="498"/>
    </location>
</feature>
<proteinExistence type="predicted"/>